<dbReference type="Pfam" id="PF00827">
    <property type="entry name" value="Ribosomal_L15e"/>
    <property type="match status" value="1"/>
</dbReference>
<reference evidence="6 7" key="1">
    <citation type="journal article" date="2019" name="Sci. Rep.">
        <title>Nanopore sequencing improves the draft genome of the human pathogenic amoeba Naegleria fowleri.</title>
        <authorList>
            <person name="Liechti N."/>
            <person name="Schurch N."/>
            <person name="Bruggmann R."/>
            <person name="Wittwer M."/>
        </authorList>
    </citation>
    <scope>NUCLEOTIDE SEQUENCE [LARGE SCALE GENOMIC DNA]</scope>
    <source>
        <strain evidence="6 7">ATCC 30894</strain>
    </source>
</reference>
<gene>
    <name evidence="6" type="ORF">FDP41_012065</name>
</gene>
<evidence type="ECO:0000256" key="2">
    <source>
        <dbReference type="ARBA" id="ARBA00022980"/>
    </source>
</evidence>
<evidence type="ECO:0000256" key="5">
    <source>
        <dbReference type="SAM" id="MobiDB-lite"/>
    </source>
</evidence>
<dbReference type="AlphaFoldDB" id="A0A6A5C6T4"/>
<dbReference type="SUPFAM" id="SSF54189">
    <property type="entry name" value="Ribosomal proteins S24e, L23 and L15e"/>
    <property type="match status" value="1"/>
</dbReference>
<comment type="similarity">
    <text evidence="1 4">Belongs to the eukaryotic ribosomal protein eL15 family.</text>
</comment>
<evidence type="ECO:0000256" key="1">
    <source>
        <dbReference type="ARBA" id="ARBA00006857"/>
    </source>
</evidence>
<dbReference type="EMBL" id="VFQX01000012">
    <property type="protein sequence ID" value="KAF0982204.1"/>
    <property type="molecule type" value="Genomic_DNA"/>
</dbReference>
<dbReference type="GO" id="GO:0022625">
    <property type="term" value="C:cytosolic large ribosomal subunit"/>
    <property type="evidence" value="ECO:0007669"/>
    <property type="project" value="TreeGrafter"/>
</dbReference>
<dbReference type="PANTHER" id="PTHR11847:SF4">
    <property type="entry name" value="LARGE RIBOSOMAL SUBUNIT PROTEIN EL15"/>
    <property type="match status" value="1"/>
</dbReference>
<comment type="caution">
    <text evidence="6">The sequence shown here is derived from an EMBL/GenBank/DDBJ whole genome shotgun (WGS) entry which is preliminary data.</text>
</comment>
<dbReference type="InterPro" id="IPR012678">
    <property type="entry name" value="Ribosomal_uL23/eL15/eS24_sf"/>
</dbReference>
<evidence type="ECO:0000256" key="3">
    <source>
        <dbReference type="ARBA" id="ARBA00023274"/>
    </source>
</evidence>
<evidence type="ECO:0000256" key="4">
    <source>
        <dbReference type="RuleBase" id="RU000663"/>
    </source>
</evidence>
<dbReference type="Gene3D" id="3.40.1120.10">
    <property type="entry name" value="Ribosomal protein l15e"/>
    <property type="match status" value="1"/>
</dbReference>
<keyword evidence="2 4" id="KW-0689">Ribosomal protein</keyword>
<dbReference type="VEuPathDB" id="AmoebaDB:NF0080480"/>
<dbReference type="RefSeq" id="XP_044566917.1">
    <property type="nucleotide sequence ID" value="XM_044702544.1"/>
</dbReference>
<proteinExistence type="inferred from homology"/>
<dbReference type="GO" id="GO:0003735">
    <property type="term" value="F:structural constituent of ribosome"/>
    <property type="evidence" value="ECO:0007669"/>
    <property type="project" value="InterPro"/>
</dbReference>
<dbReference type="VEuPathDB" id="AmoebaDB:NfTy_023670"/>
<evidence type="ECO:0000313" key="7">
    <source>
        <dbReference type="Proteomes" id="UP000444721"/>
    </source>
</evidence>
<keyword evidence="7" id="KW-1185">Reference proteome</keyword>
<dbReference type="PANTHER" id="PTHR11847">
    <property type="entry name" value="RIBOSOMAL PROTEIN L15"/>
    <property type="match status" value="1"/>
</dbReference>
<evidence type="ECO:0000313" key="6">
    <source>
        <dbReference type="EMBL" id="KAF0982204.1"/>
    </source>
</evidence>
<dbReference type="InterPro" id="IPR024794">
    <property type="entry name" value="Rbsml_eL15_core_dom_sf"/>
</dbReference>
<dbReference type="GeneID" id="68119280"/>
<keyword evidence="3 4" id="KW-0687">Ribonucleoprotein</keyword>
<dbReference type="InterPro" id="IPR000439">
    <property type="entry name" value="Ribosomal_eL15"/>
</dbReference>
<sequence length="203" mass="23698">MGAYKYLNALYKKKQSDALRYLLRIRSWELRQLPGIHRVNHPTRPDKAHQLGFKAKQGYVIYRVRIRRGGRKKQVPGGRVNGKPATQGIHLKPKRNLQVVAEGRVGKRVGALRVLNSYWVNQDGRYKWYEVICVDPTSESVRVDPQINWIATTKHKHREMRGLTSSGKRHRGLRTKGCTSSKVRPSRRGDWKRRNTTKLQRKR</sequence>
<feature type="compositionally biased region" description="Basic residues" evidence="5">
    <location>
        <begin position="194"/>
        <end position="203"/>
    </location>
</feature>
<dbReference type="NCBIfam" id="NF003269">
    <property type="entry name" value="PRK04243.1"/>
    <property type="match status" value="1"/>
</dbReference>
<dbReference type="VEuPathDB" id="AmoebaDB:FDP41_012065"/>
<dbReference type="OrthoDB" id="10255148at2759"/>
<organism evidence="6 7">
    <name type="scientific">Naegleria fowleri</name>
    <name type="common">Brain eating amoeba</name>
    <dbReference type="NCBI Taxonomy" id="5763"/>
    <lineage>
        <taxon>Eukaryota</taxon>
        <taxon>Discoba</taxon>
        <taxon>Heterolobosea</taxon>
        <taxon>Tetramitia</taxon>
        <taxon>Eutetramitia</taxon>
        <taxon>Vahlkampfiidae</taxon>
        <taxon>Naegleria</taxon>
    </lineage>
</organism>
<dbReference type="GO" id="GO:0002181">
    <property type="term" value="P:cytoplasmic translation"/>
    <property type="evidence" value="ECO:0007669"/>
    <property type="project" value="TreeGrafter"/>
</dbReference>
<dbReference type="FunFam" id="3.40.1120.10:FF:000001">
    <property type="entry name" value="Ribosomal protein L15"/>
    <property type="match status" value="1"/>
</dbReference>
<accession>A0A6A5C6T4</accession>
<dbReference type="Proteomes" id="UP000444721">
    <property type="component" value="Unassembled WGS sequence"/>
</dbReference>
<name>A0A6A5C6T4_NAEFO</name>
<feature type="region of interest" description="Disordered" evidence="5">
    <location>
        <begin position="158"/>
        <end position="203"/>
    </location>
</feature>
<dbReference type="GO" id="GO:0003723">
    <property type="term" value="F:RNA binding"/>
    <property type="evidence" value="ECO:0007669"/>
    <property type="project" value="TreeGrafter"/>
</dbReference>
<dbReference type="OMA" id="YIRDAWK"/>
<protein>
    <recommendedName>
        <fullName evidence="4">Ribosomal protein L15</fullName>
    </recommendedName>
</protein>
<dbReference type="SMART" id="SM01384">
    <property type="entry name" value="Ribosomal_L15e"/>
    <property type="match status" value="1"/>
</dbReference>